<dbReference type="PANTHER" id="PTHR11485:SF54">
    <property type="entry name" value="TRANSFERRIN"/>
    <property type="match status" value="1"/>
</dbReference>
<dbReference type="CDD" id="cd13529">
    <property type="entry name" value="PBP2_transferrin"/>
    <property type="match status" value="1"/>
</dbReference>
<proteinExistence type="predicted"/>
<dbReference type="EMBL" id="WJQU01002800">
    <property type="protein sequence ID" value="KAJ6630200.1"/>
    <property type="molecule type" value="Genomic_DNA"/>
</dbReference>
<dbReference type="OrthoDB" id="8170333at2759"/>
<dbReference type="PROSITE" id="PS51408">
    <property type="entry name" value="TRANSFERRIN_LIKE_4"/>
    <property type="match status" value="2"/>
</dbReference>
<feature type="domain" description="Transferrin-like" evidence="1">
    <location>
        <begin position="1"/>
        <end position="256"/>
    </location>
</feature>
<dbReference type="SUPFAM" id="SSF53850">
    <property type="entry name" value="Periplasmic binding protein-like II"/>
    <property type="match status" value="2"/>
</dbReference>
<keyword evidence="4" id="KW-1185">Reference proteome</keyword>
<organism evidence="3 4">
    <name type="scientific">Pseudolycoriella hygida</name>
    <dbReference type="NCBI Taxonomy" id="35572"/>
    <lineage>
        <taxon>Eukaryota</taxon>
        <taxon>Metazoa</taxon>
        <taxon>Ecdysozoa</taxon>
        <taxon>Arthropoda</taxon>
        <taxon>Hexapoda</taxon>
        <taxon>Insecta</taxon>
        <taxon>Pterygota</taxon>
        <taxon>Neoptera</taxon>
        <taxon>Endopterygota</taxon>
        <taxon>Diptera</taxon>
        <taxon>Nematocera</taxon>
        <taxon>Sciaroidea</taxon>
        <taxon>Sciaridae</taxon>
        <taxon>Pseudolycoriella</taxon>
    </lineage>
</organism>
<name>A0A9Q0MNI5_9DIPT</name>
<dbReference type="Proteomes" id="UP001151699">
    <property type="component" value="Unassembled WGS sequence"/>
</dbReference>
<dbReference type="Gene3D" id="3.40.190.10">
    <property type="entry name" value="Periplasmic binding protein-like II"/>
    <property type="match status" value="3"/>
</dbReference>
<evidence type="ECO:0000313" key="2">
    <source>
        <dbReference type="EMBL" id="KAJ6630200.1"/>
    </source>
</evidence>
<dbReference type="GO" id="GO:0005615">
    <property type="term" value="C:extracellular space"/>
    <property type="evidence" value="ECO:0007669"/>
    <property type="project" value="TreeGrafter"/>
</dbReference>
<accession>A0A9Q0MNI5</accession>
<protein>
    <submittedName>
        <fullName evidence="3">Transferrin</fullName>
    </submittedName>
</protein>
<comment type="caution">
    <text evidence="3">The sequence shown here is derived from an EMBL/GenBank/DDBJ whole genome shotgun (WGS) entry which is preliminary data.</text>
</comment>
<dbReference type="AlphaFoldDB" id="A0A9Q0MNI5"/>
<gene>
    <name evidence="3" type="primary">TRF_5</name>
    <name evidence="2" type="synonym">TRF_4</name>
    <name evidence="2" type="ORF">Bhyg_15785</name>
    <name evidence="3" type="ORF">Bhyg_15805</name>
</gene>
<feature type="domain" description="Transferrin-like" evidence="1">
    <location>
        <begin position="266"/>
        <end position="571"/>
    </location>
</feature>
<dbReference type="SMART" id="SM00094">
    <property type="entry name" value="TR_FER"/>
    <property type="match status" value="1"/>
</dbReference>
<sequence length="607" mass="69312">MRFHNSPFEYEIVAIVDNEADINSIYDLRGSKFCHPGHGLQSHWTEILANYFESTLVSRLCEEELSLVESRIRASAQYFGASCKAGPWVPDPTQDRLLKRRYPSLCELCYNPQTCAIGDKHWGRRGPLYCLTGGYGEVAWARLDDVKSHFGFSGIPAESNPADYSFLCPDGHLQPLSADRPCLWVAKPWPVIATQPKHAEEVQNILLNLNHDSHNSWQNALLSLLETYHVNITTLDRSIPIDDYLDQAVGFQSAYSFPRCSPPRSIVYCTTSLIQHYKCSWLQEASSVYGIEPNIQCIRTESLERCMDDTKHKTTDVVLVSQDDRLRAEREYHLKPLLYEFSSEFYERYVVLAVIKDGANINDFGDLKGKRACFPNFEGAAYLSVLETLWDLSLVEKSCAHNLANYFSSKSCIWDANSNCDEKYAGEMGALHCLADGIGDVAFISSETLKSFKEGTSNSTWSSSFKAKDLKLLCPYGRPSHHNDEYCFMHWTPRGHLMINNQTQAVRRNEIYNSFRDMDKLFGKQYKSHTTPFTLFGPFDKKNNVMFRDNTEGLRGLAELQKQKSFRLLEKTFTVYAEEICTSKAIRTLPLSYLVFTVLLIYYSIKL</sequence>
<dbReference type="GO" id="GO:0006826">
    <property type="term" value="P:iron ion transport"/>
    <property type="evidence" value="ECO:0007669"/>
    <property type="project" value="TreeGrafter"/>
</dbReference>
<evidence type="ECO:0000259" key="1">
    <source>
        <dbReference type="PROSITE" id="PS51408"/>
    </source>
</evidence>
<dbReference type="Pfam" id="PF00405">
    <property type="entry name" value="Transferrin"/>
    <property type="match status" value="3"/>
</dbReference>
<dbReference type="EMBL" id="WJQU01001937">
    <property type="protein sequence ID" value="KAJ6633514.1"/>
    <property type="molecule type" value="Genomic_DNA"/>
</dbReference>
<evidence type="ECO:0000313" key="3">
    <source>
        <dbReference type="EMBL" id="KAJ6633514.1"/>
    </source>
</evidence>
<dbReference type="PRINTS" id="PR00422">
    <property type="entry name" value="TRANSFERRIN"/>
</dbReference>
<dbReference type="GO" id="GO:0055037">
    <property type="term" value="C:recycling endosome"/>
    <property type="evidence" value="ECO:0007669"/>
    <property type="project" value="TreeGrafter"/>
</dbReference>
<dbReference type="InterPro" id="IPR001156">
    <property type="entry name" value="Transferrin-like_dom"/>
</dbReference>
<reference evidence="3" key="1">
    <citation type="submission" date="2022-07" db="EMBL/GenBank/DDBJ databases">
        <authorList>
            <person name="Trinca V."/>
            <person name="Uliana J.V.C."/>
            <person name="Torres T.T."/>
            <person name="Ward R.J."/>
            <person name="Monesi N."/>
        </authorList>
    </citation>
    <scope>NUCLEOTIDE SEQUENCE</scope>
    <source>
        <strain evidence="3">HSMRA1968</strain>
        <tissue evidence="3">Whole embryos</tissue>
    </source>
</reference>
<dbReference type="GO" id="GO:0005886">
    <property type="term" value="C:plasma membrane"/>
    <property type="evidence" value="ECO:0007669"/>
    <property type="project" value="TreeGrafter"/>
</dbReference>
<evidence type="ECO:0000313" key="4">
    <source>
        <dbReference type="Proteomes" id="UP001151699"/>
    </source>
</evidence>
<dbReference type="PANTHER" id="PTHR11485">
    <property type="entry name" value="TRANSFERRIN"/>
    <property type="match status" value="1"/>
</dbReference>
<dbReference type="GO" id="GO:0005769">
    <property type="term" value="C:early endosome"/>
    <property type="evidence" value="ECO:0007669"/>
    <property type="project" value="TreeGrafter"/>
</dbReference>